<dbReference type="AlphaFoldDB" id="A0A0C3KQL7"/>
<sequence length="75" mass="8040">MEGLGQNTPSCTSVGNTRPVTRSITRAPSPSWHCTPQHTGSPIHSPSAAYRHADECVALPNLAFSRRRGLISSAR</sequence>
<dbReference type="EMBL" id="KN823078">
    <property type="protein sequence ID" value="KIO23698.1"/>
    <property type="molecule type" value="Genomic_DNA"/>
</dbReference>
<name>A0A0C3KQL7_9AGAM</name>
<gene>
    <name evidence="2" type="ORF">M407DRAFT_244691</name>
</gene>
<feature type="region of interest" description="Disordered" evidence="1">
    <location>
        <begin position="1"/>
        <end position="46"/>
    </location>
</feature>
<accession>A0A0C3KQL7</accession>
<dbReference type="Proteomes" id="UP000054248">
    <property type="component" value="Unassembled WGS sequence"/>
</dbReference>
<protein>
    <submittedName>
        <fullName evidence="2">Uncharacterized protein</fullName>
    </submittedName>
</protein>
<proteinExistence type="predicted"/>
<keyword evidence="3" id="KW-1185">Reference proteome</keyword>
<feature type="compositionally biased region" description="Polar residues" evidence="1">
    <location>
        <begin position="1"/>
        <end position="44"/>
    </location>
</feature>
<dbReference type="HOGENOM" id="CLU_2672908_0_0_1"/>
<reference evidence="3" key="2">
    <citation type="submission" date="2015-01" db="EMBL/GenBank/DDBJ databases">
        <title>Evolutionary Origins and Diversification of the Mycorrhizal Mutualists.</title>
        <authorList>
            <consortium name="DOE Joint Genome Institute"/>
            <consortium name="Mycorrhizal Genomics Consortium"/>
            <person name="Kohler A."/>
            <person name="Kuo A."/>
            <person name="Nagy L.G."/>
            <person name="Floudas D."/>
            <person name="Copeland A."/>
            <person name="Barry K.W."/>
            <person name="Cichocki N."/>
            <person name="Veneault-Fourrey C."/>
            <person name="LaButti K."/>
            <person name="Lindquist E.A."/>
            <person name="Lipzen A."/>
            <person name="Lundell T."/>
            <person name="Morin E."/>
            <person name="Murat C."/>
            <person name="Riley R."/>
            <person name="Ohm R."/>
            <person name="Sun H."/>
            <person name="Tunlid A."/>
            <person name="Henrissat B."/>
            <person name="Grigoriev I.V."/>
            <person name="Hibbett D.S."/>
            <person name="Martin F."/>
        </authorList>
    </citation>
    <scope>NUCLEOTIDE SEQUENCE [LARGE SCALE GENOMIC DNA]</scope>
    <source>
        <strain evidence="3">MUT 4182</strain>
    </source>
</reference>
<organism evidence="2 3">
    <name type="scientific">Tulasnella calospora MUT 4182</name>
    <dbReference type="NCBI Taxonomy" id="1051891"/>
    <lineage>
        <taxon>Eukaryota</taxon>
        <taxon>Fungi</taxon>
        <taxon>Dikarya</taxon>
        <taxon>Basidiomycota</taxon>
        <taxon>Agaricomycotina</taxon>
        <taxon>Agaricomycetes</taxon>
        <taxon>Cantharellales</taxon>
        <taxon>Tulasnellaceae</taxon>
        <taxon>Tulasnella</taxon>
    </lineage>
</organism>
<evidence type="ECO:0000313" key="2">
    <source>
        <dbReference type="EMBL" id="KIO23698.1"/>
    </source>
</evidence>
<evidence type="ECO:0000313" key="3">
    <source>
        <dbReference type="Proteomes" id="UP000054248"/>
    </source>
</evidence>
<reference evidence="2 3" key="1">
    <citation type="submission" date="2014-04" db="EMBL/GenBank/DDBJ databases">
        <authorList>
            <consortium name="DOE Joint Genome Institute"/>
            <person name="Kuo A."/>
            <person name="Girlanda M."/>
            <person name="Perotto S."/>
            <person name="Kohler A."/>
            <person name="Nagy L.G."/>
            <person name="Floudas D."/>
            <person name="Copeland A."/>
            <person name="Barry K.W."/>
            <person name="Cichocki N."/>
            <person name="Veneault-Fourrey C."/>
            <person name="LaButti K."/>
            <person name="Lindquist E.A."/>
            <person name="Lipzen A."/>
            <person name="Lundell T."/>
            <person name="Morin E."/>
            <person name="Murat C."/>
            <person name="Sun H."/>
            <person name="Tunlid A."/>
            <person name="Henrissat B."/>
            <person name="Grigoriev I.V."/>
            <person name="Hibbett D.S."/>
            <person name="Martin F."/>
            <person name="Nordberg H.P."/>
            <person name="Cantor M.N."/>
            <person name="Hua S.X."/>
        </authorList>
    </citation>
    <scope>NUCLEOTIDE SEQUENCE [LARGE SCALE GENOMIC DNA]</scope>
    <source>
        <strain evidence="2 3">MUT 4182</strain>
    </source>
</reference>
<evidence type="ECO:0000256" key="1">
    <source>
        <dbReference type="SAM" id="MobiDB-lite"/>
    </source>
</evidence>